<accession>A0A9W6PX04</accession>
<proteinExistence type="predicted"/>
<dbReference type="EMBL" id="BSRZ01000005">
    <property type="protein sequence ID" value="GLW64528.1"/>
    <property type="molecule type" value="Genomic_DNA"/>
</dbReference>
<evidence type="ECO:0000313" key="3">
    <source>
        <dbReference type="Proteomes" id="UP001165124"/>
    </source>
</evidence>
<dbReference type="InterPro" id="IPR036597">
    <property type="entry name" value="Fido-like_dom_sf"/>
</dbReference>
<gene>
    <name evidence="2" type="ORF">Arub01_27720</name>
</gene>
<sequence>MATGAVGAVDAIVCGVASPPGAGRLRRPPKVVAVTGSDAFAQVANLPGVAEAVTDARSAVDRLLGHRVLRRRSAEVSTEAALRGARASAALEGVSVTLDEIRAAEAPKDPVVQGALRVSAELGSLVDTWRQAPRQVLARLHVLAAADAVEESALGRPRAEGQEVEDVLGLGQPPSVREVASRLDMLCSLLTQPTDAPALVVAAIVHGELLTLRPFGWGDGIVARAAQRLTMVARGLDPKSLTAPEVGHAELAEEYAAALRGYVSGTPKGVAGWIRHCGDATAAAARDSQAICEAILRG</sequence>
<dbReference type="InterPro" id="IPR003812">
    <property type="entry name" value="Fido"/>
</dbReference>
<keyword evidence="3" id="KW-1185">Reference proteome</keyword>
<dbReference type="SUPFAM" id="SSF140931">
    <property type="entry name" value="Fic-like"/>
    <property type="match status" value="1"/>
</dbReference>
<comment type="caution">
    <text evidence="2">The sequence shown here is derived from an EMBL/GenBank/DDBJ whole genome shotgun (WGS) entry which is preliminary data.</text>
</comment>
<feature type="domain" description="Fido" evidence="1">
    <location>
        <begin position="132"/>
        <end position="276"/>
    </location>
</feature>
<dbReference type="Gene3D" id="1.10.3290.10">
    <property type="entry name" value="Fido-like domain"/>
    <property type="match status" value="1"/>
</dbReference>
<evidence type="ECO:0000259" key="1">
    <source>
        <dbReference type="PROSITE" id="PS51459"/>
    </source>
</evidence>
<organism evidence="2 3">
    <name type="scientific">Actinomadura rubrobrunea</name>
    <dbReference type="NCBI Taxonomy" id="115335"/>
    <lineage>
        <taxon>Bacteria</taxon>
        <taxon>Bacillati</taxon>
        <taxon>Actinomycetota</taxon>
        <taxon>Actinomycetes</taxon>
        <taxon>Streptosporangiales</taxon>
        <taxon>Thermomonosporaceae</taxon>
        <taxon>Actinomadura</taxon>
    </lineage>
</organism>
<dbReference type="PROSITE" id="PS51459">
    <property type="entry name" value="FIDO"/>
    <property type="match status" value="1"/>
</dbReference>
<dbReference type="AlphaFoldDB" id="A0A9W6PX04"/>
<evidence type="ECO:0000313" key="2">
    <source>
        <dbReference type="EMBL" id="GLW64528.1"/>
    </source>
</evidence>
<reference evidence="2" key="1">
    <citation type="submission" date="2023-02" db="EMBL/GenBank/DDBJ databases">
        <title>Actinomadura rubrobrunea NBRC 14622.</title>
        <authorList>
            <person name="Ichikawa N."/>
            <person name="Sato H."/>
            <person name="Tonouchi N."/>
        </authorList>
    </citation>
    <scope>NUCLEOTIDE SEQUENCE</scope>
    <source>
        <strain evidence="2">NBRC 14622</strain>
    </source>
</reference>
<name>A0A9W6PX04_9ACTN</name>
<protein>
    <submittedName>
        <fullName evidence="2">Oxidoreductase</fullName>
    </submittedName>
</protein>
<dbReference type="Proteomes" id="UP001165124">
    <property type="component" value="Unassembled WGS sequence"/>
</dbReference>